<keyword evidence="6 7" id="KW-0560">Oxidoreductase</keyword>
<proteinExistence type="inferred from homology"/>
<evidence type="ECO:0000256" key="6">
    <source>
        <dbReference type="ARBA" id="ARBA00023002"/>
    </source>
</evidence>
<reference evidence="12" key="1">
    <citation type="submission" date="2013-12" db="EMBL/GenBank/DDBJ databases">
        <authorList>
            <person name="Linke B."/>
        </authorList>
    </citation>
    <scope>NUCLEOTIDE SEQUENCE [LARGE SCALE GENOMIC DNA]</scope>
    <source>
        <strain evidence="12">CRIB-18</strain>
    </source>
</reference>
<feature type="domain" description="Acyl-CoA dehydrogenase/oxidase N-terminal" evidence="10">
    <location>
        <begin position="51"/>
        <end position="152"/>
    </location>
</feature>
<evidence type="ECO:0000256" key="5">
    <source>
        <dbReference type="ARBA" id="ARBA00022946"/>
    </source>
</evidence>
<dbReference type="GO" id="GO:0003995">
    <property type="term" value="F:acyl-CoA dehydrogenase activity"/>
    <property type="evidence" value="ECO:0007669"/>
    <property type="project" value="TreeGrafter"/>
</dbReference>
<dbReference type="Pfam" id="PF02770">
    <property type="entry name" value="Acyl-CoA_dh_M"/>
    <property type="match status" value="1"/>
</dbReference>
<evidence type="ECO:0000256" key="4">
    <source>
        <dbReference type="ARBA" id="ARBA00022827"/>
    </source>
</evidence>
<dbReference type="SUPFAM" id="SSF56645">
    <property type="entry name" value="Acyl-CoA dehydrogenase NM domain-like"/>
    <property type="match status" value="1"/>
</dbReference>
<dbReference type="Gene3D" id="2.40.110.10">
    <property type="entry name" value="Butyryl-CoA Dehydrogenase, subunit A, domain 2"/>
    <property type="match status" value="1"/>
</dbReference>
<dbReference type="PANTHER" id="PTHR43884">
    <property type="entry name" value="ACYL-COA DEHYDROGENASE"/>
    <property type="match status" value="1"/>
</dbReference>
<dbReference type="SUPFAM" id="SSF47203">
    <property type="entry name" value="Acyl-CoA dehydrogenase C-terminal domain-like"/>
    <property type="match status" value="1"/>
</dbReference>
<reference evidence="12" key="2">
    <citation type="submission" date="2014-09" db="EMBL/GenBank/DDBJ databases">
        <title>Criblamydia sequanensis harbors a mega-plasmid encoding arsenite resistance.</title>
        <authorList>
            <person name="Bertelli C."/>
            <person name="Goesmann A."/>
            <person name="Greub G."/>
        </authorList>
    </citation>
    <scope>NUCLEOTIDE SEQUENCE [LARGE SCALE GENOMIC DNA]</scope>
    <source>
        <strain evidence="12">CRIB-18</strain>
    </source>
</reference>
<feature type="domain" description="Acyl-CoA oxidase/dehydrogenase middle" evidence="9">
    <location>
        <begin position="156"/>
        <end position="257"/>
    </location>
</feature>
<comment type="similarity">
    <text evidence="2 7">Belongs to the acyl-CoA dehydrogenase family.</text>
</comment>
<keyword evidence="5" id="KW-0809">Transit peptide</keyword>
<accession>A0A090D2J4</accession>
<dbReference type="InterPro" id="IPR036250">
    <property type="entry name" value="AcylCo_DH-like_C"/>
</dbReference>
<dbReference type="eggNOG" id="COG1960">
    <property type="taxonomic scope" value="Bacteria"/>
</dbReference>
<evidence type="ECO:0000259" key="10">
    <source>
        <dbReference type="Pfam" id="PF02771"/>
    </source>
</evidence>
<evidence type="ECO:0000256" key="7">
    <source>
        <dbReference type="RuleBase" id="RU362125"/>
    </source>
</evidence>
<comment type="cofactor">
    <cofactor evidence="1 7">
        <name>FAD</name>
        <dbReference type="ChEBI" id="CHEBI:57692"/>
    </cofactor>
</comment>
<dbReference type="Proteomes" id="UP000031552">
    <property type="component" value="Unassembled WGS sequence"/>
</dbReference>
<name>A0A090D2J4_9BACT</name>
<dbReference type="Pfam" id="PF21343">
    <property type="entry name" value="ACAD9-ACADV_C"/>
    <property type="match status" value="1"/>
</dbReference>
<keyword evidence="3 7" id="KW-0285">Flavoprotein</keyword>
<dbReference type="Pfam" id="PF00441">
    <property type="entry name" value="Acyl-CoA_dh_1"/>
    <property type="match status" value="1"/>
</dbReference>
<dbReference type="InterPro" id="IPR009075">
    <property type="entry name" value="AcylCo_DH/oxidase_C"/>
</dbReference>
<evidence type="ECO:0000256" key="2">
    <source>
        <dbReference type="ARBA" id="ARBA00009347"/>
    </source>
</evidence>
<keyword evidence="13" id="KW-1185">Reference proteome</keyword>
<dbReference type="AlphaFoldDB" id="A0A090D2J4"/>
<evidence type="ECO:0000313" key="13">
    <source>
        <dbReference type="Proteomes" id="UP000031552"/>
    </source>
</evidence>
<dbReference type="Gene3D" id="1.10.540.10">
    <property type="entry name" value="Acyl-CoA dehydrogenase/oxidase, N-terminal domain"/>
    <property type="match status" value="1"/>
</dbReference>
<dbReference type="EC" id="1.3.99.-" evidence="12"/>
<evidence type="ECO:0000259" key="9">
    <source>
        <dbReference type="Pfam" id="PF02770"/>
    </source>
</evidence>
<dbReference type="Gene3D" id="1.20.140.10">
    <property type="entry name" value="Butyryl-CoA Dehydrogenase, subunit A, domain 3"/>
    <property type="match status" value="2"/>
</dbReference>
<dbReference type="PANTHER" id="PTHR43884:SF9">
    <property type="entry name" value="COMPLEX I ASSEMBLY FACTOR ACAD9, MITOCHONDRIAL"/>
    <property type="match status" value="1"/>
</dbReference>
<dbReference type="InterPro" id="IPR013786">
    <property type="entry name" value="AcylCoA_DH/ox_N"/>
</dbReference>
<keyword evidence="4 7" id="KW-0274">FAD</keyword>
<gene>
    <name evidence="12" type="ORF">CSEC_1878</name>
</gene>
<feature type="domain" description="ACAD9/ACADV-like C-terminal" evidence="11">
    <location>
        <begin position="467"/>
        <end position="564"/>
    </location>
</feature>
<dbReference type="InterPro" id="IPR046373">
    <property type="entry name" value="Acyl-CoA_Oxase/DH_mid-dom_sf"/>
</dbReference>
<dbReference type="GO" id="GO:0050660">
    <property type="term" value="F:flavin adenine dinucleotide binding"/>
    <property type="evidence" value="ECO:0007669"/>
    <property type="project" value="InterPro"/>
</dbReference>
<dbReference type="InterPro" id="IPR009100">
    <property type="entry name" value="AcylCoA_DH/oxidase_NM_dom_sf"/>
</dbReference>
<sequence length="582" mass="64242">MKLVEELLFAEKRKPGFVKNLYFGDFLNEALFPFPEPLLEEMEAAEDYLSLLKKTLDTHLNPDQVDRKADIPRELIEELGKIGLLGVSVPKKYGGLGRSQYTYCKAIEEVASRCSSTAIFINAHQSIGLKAILLFGTEEQKKKWLPDLASGKKIAAFSLTEPNAGSDASGVETRAEYNPAKKTYTINGKKQWTSNGSIASVLTVMAKTKVPSKNGEFEDKVTAFIVTPDMPGFHIKDKALEKVGVRGTKTTNLEFINLEVPEENILGPLGGGLKVCLTALDYGRTTFGAMCLGAAKFCMQKAISHAVNRYQFKRPLASFPLVKKKIAEMAALVYAMEASLYLTAGFIDTGIHDVMLESAILKVFASESLWQIIYETMQIYGGRSFFTDQPFERMMRDARLNMIGEGSNEVLRAFIGAVGLRDVGMEMKDLKDKTLSHPLSAAKDIFSLGIELVGVSKAPVVEVKNEALQSESNRLAQNLKSFSGAAKKALIYYREDIVEKQLVLDRLATCAIALYTASATLSKLDKESLSRKDKSQTVETPDYLAGKYYLEMANQKIQESLHGLITPLDPLLEKVSDELTGI</sequence>
<comment type="caution">
    <text evidence="12">The sequence shown here is derived from an EMBL/GenBank/DDBJ whole genome shotgun (WGS) entry which is preliminary data.</text>
</comment>
<dbReference type="GO" id="GO:0006631">
    <property type="term" value="P:fatty acid metabolic process"/>
    <property type="evidence" value="ECO:0007669"/>
    <property type="project" value="UniProtKB-ARBA"/>
</dbReference>
<dbReference type="Pfam" id="PF02771">
    <property type="entry name" value="Acyl-CoA_dh_N"/>
    <property type="match status" value="1"/>
</dbReference>
<evidence type="ECO:0000259" key="8">
    <source>
        <dbReference type="Pfam" id="PF00441"/>
    </source>
</evidence>
<dbReference type="InterPro" id="IPR006091">
    <property type="entry name" value="Acyl-CoA_Oxase/DH_mid-dom"/>
</dbReference>
<organism evidence="12 13">
    <name type="scientific">Candidatus Criblamydia sequanensis CRIB-18</name>
    <dbReference type="NCBI Taxonomy" id="1437425"/>
    <lineage>
        <taxon>Bacteria</taxon>
        <taxon>Pseudomonadati</taxon>
        <taxon>Chlamydiota</taxon>
        <taxon>Chlamydiia</taxon>
        <taxon>Parachlamydiales</taxon>
        <taxon>Candidatus Criblamydiaceae</taxon>
        <taxon>Candidatus Criblamydia</taxon>
    </lineage>
</organism>
<dbReference type="InterPro" id="IPR037069">
    <property type="entry name" value="AcylCoA_DH/ox_N_sf"/>
</dbReference>
<dbReference type="InterPro" id="IPR049448">
    <property type="entry name" value="ACAD9/ACADV-like_C"/>
</dbReference>
<dbReference type="STRING" id="1437425.CSEC_1878"/>
<feature type="domain" description="Acyl-CoA dehydrogenase/oxidase C-terminal" evidence="8">
    <location>
        <begin position="270"/>
        <end position="417"/>
    </location>
</feature>
<evidence type="ECO:0000313" key="12">
    <source>
        <dbReference type="EMBL" id="CDR34685.1"/>
    </source>
</evidence>
<dbReference type="EMBL" id="CCEJ010000009">
    <property type="protein sequence ID" value="CDR34685.1"/>
    <property type="molecule type" value="Genomic_DNA"/>
</dbReference>
<evidence type="ECO:0000259" key="11">
    <source>
        <dbReference type="Pfam" id="PF21343"/>
    </source>
</evidence>
<evidence type="ECO:0000256" key="1">
    <source>
        <dbReference type="ARBA" id="ARBA00001974"/>
    </source>
</evidence>
<protein>
    <submittedName>
        <fullName evidence="12">Acyl-CoA dehydrogenase</fullName>
        <ecNumber evidence="12">1.3.99.-</ecNumber>
    </submittedName>
</protein>
<dbReference type="FunFam" id="1.10.540.10:FF:000001">
    <property type="entry name" value="Very long-chain-specific acyl-CoA dehydrogenase, mitochondrial"/>
    <property type="match status" value="1"/>
</dbReference>
<evidence type="ECO:0000256" key="3">
    <source>
        <dbReference type="ARBA" id="ARBA00022630"/>
    </source>
</evidence>